<accession>A0A1L9QNC4</accession>
<evidence type="ECO:0000256" key="1">
    <source>
        <dbReference type="SAM" id="MobiDB-lite"/>
    </source>
</evidence>
<dbReference type="STRING" id="1925591.BI308_18115"/>
<sequence>MINGNQGFETTINKVVRMPQESELCDRARILGLNVVNVMWEDTARTAGSVWGPNITDMTLQVRHGNNSQKKELLPVIRYPNFTDKTGDVPLEYVYLKVGNQQGEDLEAISLKEYLNNLSEYISYPEKYDPENKSLVTDKDTHVLVSAQACFLPIPQQGKCEFNPVLFNYQSRKDSPAVLAILITTEGSSATVLDNNSDRAQWGQNVYFNNNGQKTCLTGERLSDYKDHQAQELATRQGISLEEARSQVTVAEDVNRVMIVQVPLKQKQDSPFLSMAAGSCDFMLEEKCRGITLGESDMEDAVISHGEDEGEHLELGGYKLERDPNYPIRITVQFYKATSNGIIDDEDLVNIHNCIEKAYTSADYIGSLVVGTLEKGHLGMGEARPTQPAPSTKPVLGPPKDFLQVVNPFAPHEKPKT</sequence>
<keyword evidence="3" id="KW-1185">Reference proteome</keyword>
<organism evidence="2 3">
    <name type="scientific">Roseofilum reptotaenium AO1-A</name>
    <dbReference type="NCBI Taxonomy" id="1925591"/>
    <lineage>
        <taxon>Bacteria</taxon>
        <taxon>Bacillati</taxon>
        <taxon>Cyanobacteriota</taxon>
        <taxon>Cyanophyceae</taxon>
        <taxon>Desertifilales</taxon>
        <taxon>Desertifilaceae</taxon>
        <taxon>Roseofilum</taxon>
    </lineage>
</organism>
<feature type="region of interest" description="Disordered" evidence="1">
    <location>
        <begin position="379"/>
        <end position="401"/>
    </location>
</feature>
<proteinExistence type="predicted"/>
<protein>
    <submittedName>
        <fullName evidence="2">Uncharacterized protein</fullName>
    </submittedName>
</protein>
<gene>
    <name evidence="2" type="ORF">BI308_18115</name>
</gene>
<dbReference type="AlphaFoldDB" id="A0A1L9QNC4"/>
<name>A0A1L9QNC4_9CYAN</name>
<reference evidence="2" key="1">
    <citation type="submission" date="2016-10" db="EMBL/GenBank/DDBJ databases">
        <title>CRISPR-Cas defence system in Roseofilum reptotaenium: evidence of a bacteriophage-cyanobacterium arms race in the coral black band disease.</title>
        <authorList>
            <person name="Buerger P."/>
            <person name="Wood-Charlson E.M."/>
            <person name="Weynberg K.D."/>
            <person name="Willis B."/>
            <person name="Van Oppen M.J."/>
        </authorList>
    </citation>
    <scope>NUCLEOTIDE SEQUENCE [LARGE SCALE GENOMIC DNA]</scope>
    <source>
        <strain evidence="2">AO1-A</strain>
    </source>
</reference>
<dbReference type="EMBL" id="MLAW01000036">
    <property type="protein sequence ID" value="OJJ24183.1"/>
    <property type="molecule type" value="Genomic_DNA"/>
</dbReference>
<dbReference type="Proteomes" id="UP000183940">
    <property type="component" value="Unassembled WGS sequence"/>
</dbReference>
<evidence type="ECO:0000313" key="2">
    <source>
        <dbReference type="EMBL" id="OJJ24183.1"/>
    </source>
</evidence>
<evidence type="ECO:0000313" key="3">
    <source>
        <dbReference type="Proteomes" id="UP000183940"/>
    </source>
</evidence>
<comment type="caution">
    <text evidence="2">The sequence shown here is derived from an EMBL/GenBank/DDBJ whole genome shotgun (WGS) entry which is preliminary data.</text>
</comment>